<evidence type="ECO:0000313" key="1">
    <source>
        <dbReference type="EMBL" id="KGM30822.1"/>
    </source>
</evidence>
<dbReference type="Proteomes" id="UP000029995">
    <property type="component" value="Unassembled WGS sequence"/>
</dbReference>
<dbReference type="EMBL" id="JANX01000683">
    <property type="protein sequence ID" value="KGM30822.1"/>
    <property type="molecule type" value="Genomic_DNA"/>
</dbReference>
<comment type="caution">
    <text evidence="1">The sequence shown here is derived from an EMBL/GenBank/DDBJ whole genome shotgun (WGS) entry which is preliminary data.</text>
</comment>
<dbReference type="AlphaFoldDB" id="A0A0A0D189"/>
<sequence length="104" mass="11591">MDETLSAEAAAFDCQTCGACCAYSHEWPRFWTESQAEIERIPRRYRDDAATAMRCDGDRCSALEGEVGRSTRCAVYADRPVVCRDCMPGDDACRIARTVLERAA</sequence>
<reference evidence="1 2" key="1">
    <citation type="submission" date="2014-01" db="EMBL/GenBank/DDBJ databases">
        <title>Genome sequence determination for a cystic fibrosis isolate, Inquilinus limosus.</title>
        <authorList>
            <person name="Pino M."/>
            <person name="Di Conza J."/>
            <person name="Gutkind G."/>
        </authorList>
    </citation>
    <scope>NUCLEOTIDE SEQUENCE [LARGE SCALE GENOMIC DNA]</scope>
    <source>
        <strain evidence="1 2">MP06</strain>
    </source>
</reference>
<organism evidence="1 2">
    <name type="scientific">Inquilinus limosus MP06</name>
    <dbReference type="NCBI Taxonomy" id="1398085"/>
    <lineage>
        <taxon>Bacteria</taxon>
        <taxon>Pseudomonadati</taxon>
        <taxon>Pseudomonadota</taxon>
        <taxon>Alphaproteobacteria</taxon>
        <taxon>Rhodospirillales</taxon>
        <taxon>Rhodospirillaceae</taxon>
        <taxon>Inquilinus</taxon>
    </lineage>
</organism>
<dbReference type="RefSeq" id="WP_034847431.1">
    <property type="nucleotide sequence ID" value="NZ_JANX01000683.1"/>
</dbReference>
<dbReference type="Pfam" id="PF03692">
    <property type="entry name" value="CxxCxxCC"/>
    <property type="match status" value="1"/>
</dbReference>
<dbReference type="OrthoDB" id="196483at2"/>
<gene>
    <name evidence="1" type="ORF">P409_30750</name>
</gene>
<evidence type="ECO:0000313" key="2">
    <source>
        <dbReference type="Proteomes" id="UP000029995"/>
    </source>
</evidence>
<proteinExistence type="predicted"/>
<accession>A0A0A0D189</accession>
<name>A0A0A0D189_9PROT</name>
<protein>
    <submittedName>
        <fullName evidence="1">Fe-S oxidoreductase</fullName>
    </submittedName>
</protein>
<dbReference type="InterPro" id="IPR005358">
    <property type="entry name" value="Puta_zinc/iron-chelating_dom"/>
</dbReference>